<keyword evidence="8" id="KW-0812">Transmembrane</keyword>
<dbReference type="Proteomes" id="UP000015101">
    <property type="component" value="Unassembled WGS sequence"/>
</dbReference>
<evidence type="ECO:0000256" key="5">
    <source>
        <dbReference type="ARBA" id="ARBA00017962"/>
    </source>
</evidence>
<dbReference type="eggNOG" id="KOG3765">
    <property type="taxonomic scope" value="Eukaryota"/>
</dbReference>
<keyword evidence="6" id="KW-0328">Glycosyltransferase</keyword>
<evidence type="ECO:0000256" key="4">
    <source>
        <dbReference type="ARBA" id="ARBA00008539"/>
    </source>
</evidence>
<dbReference type="STRING" id="6412.T1F683"/>
<comment type="pathway">
    <text evidence="3">Protein modification; protein glycosylation.</text>
</comment>
<keyword evidence="10" id="KW-0735">Signal-anchor</keyword>
<keyword evidence="14" id="KW-0325">Glycoprotein</keyword>
<reference evidence="21 23" key="2">
    <citation type="journal article" date="2013" name="Nature">
        <title>Insights into bilaterian evolution from three spiralian genomes.</title>
        <authorList>
            <person name="Simakov O."/>
            <person name="Marletaz F."/>
            <person name="Cho S.J."/>
            <person name="Edsinger-Gonzales E."/>
            <person name="Havlak P."/>
            <person name="Hellsten U."/>
            <person name="Kuo D.H."/>
            <person name="Larsson T."/>
            <person name="Lv J."/>
            <person name="Arendt D."/>
            <person name="Savage R."/>
            <person name="Osoegawa K."/>
            <person name="de Jong P."/>
            <person name="Grimwood J."/>
            <person name="Chapman J.A."/>
            <person name="Shapiro H."/>
            <person name="Aerts A."/>
            <person name="Otillar R.P."/>
            <person name="Terry A.Y."/>
            <person name="Boore J.L."/>
            <person name="Grigoriev I.V."/>
            <person name="Lindberg D.R."/>
            <person name="Seaver E.C."/>
            <person name="Weisblat D.A."/>
            <person name="Putnam N.H."/>
            <person name="Rokhsar D.S."/>
        </authorList>
    </citation>
    <scope>NUCLEOTIDE SEQUENCE</scope>
</reference>
<evidence type="ECO:0000256" key="17">
    <source>
        <dbReference type="ARBA" id="ARBA00032175"/>
    </source>
</evidence>
<evidence type="ECO:0000313" key="23">
    <source>
        <dbReference type="Proteomes" id="UP000015101"/>
    </source>
</evidence>
<dbReference type="EnsemblMetazoa" id="HelroT172968">
    <property type="protein sequence ID" value="HelroP172968"/>
    <property type="gene ID" value="HelroG172968"/>
</dbReference>
<evidence type="ECO:0000256" key="1">
    <source>
        <dbReference type="ARBA" id="ARBA00001936"/>
    </source>
</evidence>
<comment type="cofactor">
    <cofactor evidence="1">
        <name>Mn(2+)</name>
        <dbReference type="ChEBI" id="CHEBI:29035"/>
    </cofactor>
</comment>
<evidence type="ECO:0000256" key="20">
    <source>
        <dbReference type="ARBA" id="ARBA00047852"/>
    </source>
</evidence>
<dbReference type="OrthoDB" id="9974378at2759"/>
<dbReference type="Pfam" id="PF13896">
    <property type="entry name" value="Glyco_transf_49"/>
    <property type="match status" value="1"/>
</dbReference>
<evidence type="ECO:0000256" key="8">
    <source>
        <dbReference type="ARBA" id="ARBA00022692"/>
    </source>
</evidence>
<proteinExistence type="inferred from homology"/>
<evidence type="ECO:0000256" key="12">
    <source>
        <dbReference type="ARBA" id="ARBA00023034"/>
    </source>
</evidence>
<dbReference type="InterPro" id="IPR043189">
    <property type="entry name" value="B4GAT1"/>
</dbReference>
<dbReference type="GO" id="GO:0000139">
    <property type="term" value="C:Golgi membrane"/>
    <property type="evidence" value="ECO:0007669"/>
    <property type="project" value="UniProtKB-SubCell"/>
</dbReference>
<dbReference type="GO" id="GO:0005794">
    <property type="term" value="C:Golgi apparatus"/>
    <property type="evidence" value="ECO:0000318"/>
    <property type="project" value="GO_Central"/>
</dbReference>
<comment type="catalytic activity">
    <reaction evidence="20">
        <text>3-O-[beta-D-Xyl-(1-&gt;4)-Rib-ol-P-Rib-ol-P-3-beta-D-GalNAc-(1-&gt;3)-beta-D-GlcNAc-(1-&gt;4)-(O-6-P-alpha-D-Man)]-Thr-[protein] + UDP-alpha-D-glucuronate = 3-O-[beta-D-GlcA-(1-&gt;3)-beta-D-Xyl-(1-&gt;4)-Rib-ol-P-Rib-ol-P-3-beta-D-GalNAc-(1-&gt;3)-beta-D-GlcNAc-(1-&gt;4)-(O-6-P-alpha-D-Man)]-Thr-[protein] + UDP + H(+)</text>
        <dbReference type="Rhea" id="RHEA:46860"/>
        <dbReference type="Rhea" id="RHEA-COMP:15023"/>
        <dbReference type="Rhea" id="RHEA-COMP:17482"/>
        <dbReference type="ChEBI" id="CHEBI:15378"/>
        <dbReference type="ChEBI" id="CHEBI:58052"/>
        <dbReference type="ChEBI" id="CHEBI:58223"/>
        <dbReference type="ChEBI" id="CHEBI:142405"/>
        <dbReference type="ChEBI" id="CHEBI:177336"/>
    </reaction>
</comment>
<dbReference type="PANTHER" id="PTHR46420:SF1">
    <property type="entry name" value="BETA-1,4-GLUCURONYLTRANSFERASE 1"/>
    <property type="match status" value="1"/>
</dbReference>
<dbReference type="EMBL" id="AMQM01004416">
    <property type="status" value="NOT_ANNOTATED_CDS"/>
    <property type="molecule type" value="Genomic_DNA"/>
</dbReference>
<evidence type="ECO:0000256" key="3">
    <source>
        <dbReference type="ARBA" id="ARBA00004922"/>
    </source>
</evidence>
<dbReference type="EMBL" id="KB096551">
    <property type="protein sequence ID" value="ESO03937.1"/>
    <property type="molecule type" value="Genomic_DNA"/>
</dbReference>
<accession>T1F683</accession>
<evidence type="ECO:0000256" key="13">
    <source>
        <dbReference type="ARBA" id="ARBA00023136"/>
    </source>
</evidence>
<keyword evidence="23" id="KW-1185">Reference proteome</keyword>
<dbReference type="GO" id="GO:0015020">
    <property type="term" value="F:glucuronosyltransferase activity"/>
    <property type="evidence" value="ECO:0000318"/>
    <property type="project" value="GO_Central"/>
</dbReference>
<sequence length="306" mass="35784">MCNLCNVQPIIFSTEVSVAALVLIWQLYESVWLFQSEGCTSDKDQYSFGDAGINKLLELSYNFVLSTKLRKHFGEVENFFENYHWKECDYPNNLLRNVAESSCSTAFKLVLDIDIFPSANLHKAFGEMIEKHPLYISQAQKLAYIVPVFETESPEELLSIKSKERLLRSVRLNRTRQFYVAVCAKCQRATNYKKWLELKVSSDLKGAYEIIWEPSYEPFYILPSTAPSYDERFSQYGFNRVSHACELHVSGYRFIVLNNAFLVHDTFKLQTSFHSDKRDDELINRVKYQKFKEDLLQKYSTSLKYC</sequence>
<dbReference type="RefSeq" id="XP_009017873.1">
    <property type="nucleotide sequence ID" value="XM_009019625.1"/>
</dbReference>
<dbReference type="PANTHER" id="PTHR46420">
    <property type="entry name" value="BETA-1,4-GLUCURONYLTRANSFERASE 1"/>
    <property type="match status" value="1"/>
</dbReference>
<dbReference type="OMA" id="NDEFLIC"/>
<reference evidence="22" key="3">
    <citation type="submission" date="2015-06" db="UniProtKB">
        <authorList>
            <consortium name="EnsemblMetazoa"/>
        </authorList>
    </citation>
    <scope>IDENTIFICATION</scope>
</reference>
<evidence type="ECO:0000256" key="11">
    <source>
        <dbReference type="ARBA" id="ARBA00022989"/>
    </source>
</evidence>
<evidence type="ECO:0000256" key="19">
    <source>
        <dbReference type="ARBA" id="ARBA00033291"/>
    </source>
</evidence>
<evidence type="ECO:0000313" key="22">
    <source>
        <dbReference type="EnsemblMetazoa" id="HelroP172968"/>
    </source>
</evidence>
<evidence type="ECO:0000256" key="18">
    <source>
        <dbReference type="ARBA" id="ARBA00032181"/>
    </source>
</evidence>
<evidence type="ECO:0000256" key="7">
    <source>
        <dbReference type="ARBA" id="ARBA00022679"/>
    </source>
</evidence>
<keyword evidence="12" id="KW-0333">Golgi apparatus</keyword>
<keyword evidence="13" id="KW-0472">Membrane</keyword>
<dbReference type="GO" id="GO:0046872">
    <property type="term" value="F:metal ion binding"/>
    <property type="evidence" value="ECO:0007669"/>
    <property type="project" value="UniProtKB-KW"/>
</dbReference>
<evidence type="ECO:0000256" key="10">
    <source>
        <dbReference type="ARBA" id="ARBA00022968"/>
    </source>
</evidence>
<dbReference type="CTD" id="20204332"/>
<dbReference type="EMBL" id="AMQM01004415">
    <property type="status" value="NOT_ANNOTATED_CDS"/>
    <property type="molecule type" value="Genomic_DNA"/>
</dbReference>
<comment type="subcellular location">
    <subcellularLocation>
        <location evidence="2">Golgi apparatus membrane</location>
        <topology evidence="2">Single-pass type II membrane protein</topology>
    </subcellularLocation>
</comment>
<dbReference type="GeneID" id="20204332"/>
<dbReference type="GO" id="GO:0035269">
    <property type="term" value="P:protein O-linked glycosylation via mannose"/>
    <property type="evidence" value="ECO:0000318"/>
    <property type="project" value="GO_Central"/>
</dbReference>
<keyword evidence="11" id="KW-1133">Transmembrane helix</keyword>
<dbReference type="HOGENOM" id="CLU_019238_5_0_1"/>
<dbReference type="KEGG" id="hro:HELRODRAFT_172968"/>
<dbReference type="FunCoup" id="T1F683">
    <property type="interactions" value="233"/>
</dbReference>
<keyword evidence="7" id="KW-0808">Transferase</keyword>
<evidence type="ECO:0000313" key="21">
    <source>
        <dbReference type="EMBL" id="ESO03937.1"/>
    </source>
</evidence>
<evidence type="ECO:0000256" key="16">
    <source>
        <dbReference type="ARBA" id="ARBA00030723"/>
    </source>
</evidence>
<dbReference type="AlphaFoldDB" id="T1F683"/>
<evidence type="ECO:0000256" key="14">
    <source>
        <dbReference type="ARBA" id="ARBA00023180"/>
    </source>
</evidence>
<gene>
    <name evidence="22" type="primary">20204332</name>
    <name evidence="21" type="ORF">HELRODRAFT_172968</name>
</gene>
<evidence type="ECO:0000256" key="2">
    <source>
        <dbReference type="ARBA" id="ARBA00004323"/>
    </source>
</evidence>
<keyword evidence="9" id="KW-0479">Metal-binding</keyword>
<evidence type="ECO:0000256" key="15">
    <source>
        <dbReference type="ARBA" id="ARBA00023211"/>
    </source>
</evidence>
<keyword evidence="15" id="KW-0464">Manganese</keyword>
<evidence type="ECO:0000256" key="9">
    <source>
        <dbReference type="ARBA" id="ARBA00022723"/>
    </source>
</evidence>
<protein>
    <recommendedName>
        <fullName evidence="5">Beta-1,4-glucuronyltransferase 1</fullName>
    </recommendedName>
    <alternativeName>
        <fullName evidence="16">I-beta-1,3-N-acetylglucosaminyltransferase</fullName>
    </alternativeName>
    <alternativeName>
        <fullName evidence="19">N-acetyllactosaminide beta-1,3-N-acetylglucosaminyltransferase</fullName>
    </alternativeName>
    <alternativeName>
        <fullName evidence="17">Poly-N-acetyllactosamine extension enzyme</fullName>
    </alternativeName>
    <alternativeName>
        <fullName evidence="18">UDP-GlcNAc:betaGal beta-1,3-N-acetylglucosaminyltransferase 1</fullName>
    </alternativeName>
</protein>
<evidence type="ECO:0000256" key="6">
    <source>
        <dbReference type="ARBA" id="ARBA00022676"/>
    </source>
</evidence>
<dbReference type="UniPathway" id="UPA00378"/>
<name>T1F683_HELRO</name>
<comment type="similarity">
    <text evidence="4">Belongs to the glycosyltransferase 49 family.</text>
</comment>
<organism evidence="22 23">
    <name type="scientific">Helobdella robusta</name>
    <name type="common">Californian leech</name>
    <dbReference type="NCBI Taxonomy" id="6412"/>
    <lineage>
        <taxon>Eukaryota</taxon>
        <taxon>Metazoa</taxon>
        <taxon>Spiralia</taxon>
        <taxon>Lophotrochozoa</taxon>
        <taxon>Annelida</taxon>
        <taxon>Clitellata</taxon>
        <taxon>Hirudinea</taxon>
        <taxon>Rhynchobdellida</taxon>
        <taxon>Glossiphoniidae</taxon>
        <taxon>Helobdella</taxon>
    </lineage>
</organism>
<reference evidence="23" key="1">
    <citation type="submission" date="2012-12" db="EMBL/GenBank/DDBJ databases">
        <authorList>
            <person name="Hellsten U."/>
            <person name="Grimwood J."/>
            <person name="Chapman J.A."/>
            <person name="Shapiro H."/>
            <person name="Aerts A."/>
            <person name="Otillar R.P."/>
            <person name="Terry A.Y."/>
            <person name="Boore J.L."/>
            <person name="Simakov O."/>
            <person name="Marletaz F."/>
            <person name="Cho S.-J."/>
            <person name="Edsinger-Gonzales E."/>
            <person name="Havlak P."/>
            <person name="Kuo D.-H."/>
            <person name="Larsson T."/>
            <person name="Lv J."/>
            <person name="Arendt D."/>
            <person name="Savage R."/>
            <person name="Osoegawa K."/>
            <person name="de Jong P."/>
            <person name="Lindberg D.R."/>
            <person name="Seaver E.C."/>
            <person name="Weisblat D.A."/>
            <person name="Putnam N.H."/>
            <person name="Grigoriev I.V."/>
            <person name="Rokhsar D.S."/>
        </authorList>
    </citation>
    <scope>NUCLEOTIDE SEQUENCE</scope>
</reference>
<dbReference type="InParanoid" id="T1F683"/>